<proteinExistence type="predicted"/>
<feature type="region of interest" description="Disordered" evidence="1">
    <location>
        <begin position="76"/>
        <end position="95"/>
    </location>
</feature>
<evidence type="ECO:0000313" key="2">
    <source>
        <dbReference type="EMBL" id="WAQ88105.1"/>
    </source>
</evidence>
<dbReference type="Proteomes" id="UP001164743">
    <property type="component" value="Chromosome 9A"/>
</dbReference>
<organism evidence="2 3">
    <name type="scientific">Puccinia triticina</name>
    <dbReference type="NCBI Taxonomy" id="208348"/>
    <lineage>
        <taxon>Eukaryota</taxon>
        <taxon>Fungi</taxon>
        <taxon>Dikarya</taxon>
        <taxon>Basidiomycota</taxon>
        <taxon>Pucciniomycotina</taxon>
        <taxon>Pucciniomycetes</taxon>
        <taxon>Pucciniales</taxon>
        <taxon>Pucciniaceae</taxon>
        <taxon>Puccinia</taxon>
    </lineage>
</organism>
<sequence length="158" mass="17474">MCPWSNSTTYHPSTSSLSAIKRYNKVITFRGIGPHCKAAGGHAAAPPVSNYSMQDEGGMGETQLYAGVLARKLDQPNNLHPGGLNRRRRRTKTGDNGWQKRITILEQQEHQAGDKETEWLVLVPDPDPARLPDLCPLWLAPHTFKSTQSTTTLASTLR</sequence>
<gene>
    <name evidence="2" type="ORF">PtA15_9A230</name>
</gene>
<evidence type="ECO:0000313" key="3">
    <source>
        <dbReference type="Proteomes" id="UP001164743"/>
    </source>
</evidence>
<protein>
    <submittedName>
        <fullName evidence="2">Uncharacterized protein</fullName>
    </submittedName>
</protein>
<reference evidence="2" key="1">
    <citation type="submission" date="2022-10" db="EMBL/GenBank/DDBJ databases">
        <title>Puccinia triticina Genome sequencing and assembly.</title>
        <authorList>
            <person name="Li C."/>
        </authorList>
    </citation>
    <scope>NUCLEOTIDE SEQUENCE</scope>
    <source>
        <strain evidence="2">Pt15</strain>
    </source>
</reference>
<dbReference type="GeneID" id="77813313"/>
<evidence type="ECO:0000256" key="1">
    <source>
        <dbReference type="SAM" id="MobiDB-lite"/>
    </source>
</evidence>
<accession>A0ABY7CSX9</accession>
<name>A0ABY7CSX9_9BASI</name>
<dbReference type="RefSeq" id="XP_053023660.1">
    <property type="nucleotide sequence ID" value="XM_053172418.1"/>
</dbReference>
<keyword evidence="3" id="KW-1185">Reference proteome</keyword>
<dbReference type="EMBL" id="CP110429">
    <property type="protein sequence ID" value="WAQ88105.1"/>
    <property type="molecule type" value="Genomic_DNA"/>
</dbReference>